<organism evidence="4 5">
    <name type="scientific">Flavobacterium flavipigmentatum</name>
    <dbReference type="NCBI Taxonomy" id="2893884"/>
    <lineage>
        <taxon>Bacteria</taxon>
        <taxon>Pseudomonadati</taxon>
        <taxon>Bacteroidota</taxon>
        <taxon>Flavobacteriia</taxon>
        <taxon>Flavobacteriales</taxon>
        <taxon>Flavobacteriaceae</taxon>
        <taxon>Flavobacterium</taxon>
    </lineage>
</organism>
<dbReference type="InterPro" id="IPR008756">
    <property type="entry name" value="Peptidase_M56"/>
</dbReference>
<evidence type="ECO:0000259" key="2">
    <source>
        <dbReference type="Pfam" id="PF05569"/>
    </source>
</evidence>
<evidence type="ECO:0000313" key="5">
    <source>
        <dbReference type="Proteomes" id="UP001270053"/>
    </source>
</evidence>
<feature type="transmembrane region" description="Helical" evidence="1">
    <location>
        <begin position="42"/>
        <end position="61"/>
    </location>
</feature>
<dbReference type="RefSeq" id="WP_229976272.1">
    <property type="nucleotide sequence ID" value="NZ_CP087133.1"/>
</dbReference>
<feature type="domain" description="Peptidase M56" evidence="2">
    <location>
        <begin position="36"/>
        <end position="304"/>
    </location>
</feature>
<feature type="transmembrane region" description="Helical" evidence="1">
    <location>
        <begin position="173"/>
        <end position="192"/>
    </location>
</feature>
<evidence type="ECO:0000313" key="4">
    <source>
        <dbReference type="EMBL" id="MDX6186782.1"/>
    </source>
</evidence>
<keyword evidence="6" id="KW-1185">Reference proteome</keyword>
<reference evidence="4 6" key="1">
    <citation type="submission" date="2023-11" db="EMBL/GenBank/DDBJ databases">
        <title>Unpublished Manusciprt.</title>
        <authorList>
            <person name="Saticioglu I.B."/>
            <person name="Ay H."/>
            <person name="Ajmi N."/>
            <person name="Altun S."/>
            <person name="Duman M."/>
        </authorList>
    </citation>
    <scope>NUCLEOTIDE SEQUENCE</scope>
    <source>
        <strain evidence="3 6">Fl-33</strain>
        <strain evidence="4">Fl-77</strain>
    </source>
</reference>
<dbReference type="InterPro" id="IPR052173">
    <property type="entry name" value="Beta-lactam_resp_regulator"/>
</dbReference>
<feature type="transmembrane region" description="Helical" evidence="1">
    <location>
        <begin position="224"/>
        <end position="245"/>
    </location>
</feature>
<feature type="transmembrane region" description="Helical" evidence="1">
    <location>
        <begin position="12"/>
        <end position="30"/>
    </location>
</feature>
<name>A0AAJ2SAX8_9FLAO</name>
<keyword evidence="1" id="KW-1133">Transmembrane helix</keyword>
<dbReference type="EMBL" id="JAWXVH010000007">
    <property type="protein sequence ID" value="MDX6186782.1"/>
    <property type="molecule type" value="Genomic_DNA"/>
</dbReference>
<evidence type="ECO:0000256" key="1">
    <source>
        <dbReference type="SAM" id="Phobius"/>
    </source>
</evidence>
<dbReference type="Proteomes" id="UP001278738">
    <property type="component" value="Unassembled WGS sequence"/>
</dbReference>
<evidence type="ECO:0000313" key="3">
    <source>
        <dbReference type="EMBL" id="MDX6183149.1"/>
    </source>
</evidence>
<dbReference type="PANTHER" id="PTHR34978:SF3">
    <property type="entry name" value="SLR0241 PROTEIN"/>
    <property type="match status" value="1"/>
</dbReference>
<dbReference type="Proteomes" id="UP001270053">
    <property type="component" value="Unassembled WGS sequence"/>
</dbReference>
<dbReference type="CDD" id="cd07341">
    <property type="entry name" value="M56_BlaR1_MecR1_like"/>
    <property type="match status" value="1"/>
</dbReference>
<comment type="caution">
    <text evidence="4">The sequence shown here is derived from an EMBL/GenBank/DDBJ whole genome shotgun (WGS) entry which is preliminary data.</text>
</comment>
<proteinExistence type="predicted"/>
<accession>A0AAJ2SAX8</accession>
<gene>
    <name evidence="3" type="ORF">SGQ18_13355</name>
    <name evidence="4" type="ORF">SGQ44_13515</name>
</gene>
<keyword evidence="1" id="KW-0472">Membrane</keyword>
<dbReference type="AlphaFoldDB" id="A0AAJ2SAX8"/>
<evidence type="ECO:0000313" key="6">
    <source>
        <dbReference type="Proteomes" id="UP001278738"/>
    </source>
</evidence>
<dbReference type="EMBL" id="JAWXVG010000006">
    <property type="protein sequence ID" value="MDX6183149.1"/>
    <property type="molecule type" value="Genomic_DNA"/>
</dbReference>
<feature type="transmembrane region" description="Helical" evidence="1">
    <location>
        <begin position="322"/>
        <end position="341"/>
    </location>
</feature>
<dbReference type="PANTHER" id="PTHR34978">
    <property type="entry name" value="POSSIBLE SENSOR-TRANSDUCER PROTEIN BLAR"/>
    <property type="match status" value="1"/>
</dbReference>
<protein>
    <submittedName>
        <fullName evidence="4">M56 family metallopeptidase</fullName>
    </submittedName>
</protein>
<sequence>MEAFYKTLLDIFISSFVFGMLLAVAAYIFMHFTSHFKAQIRYNVLVLMLFVFVAVILFFGISHLSTFYEGISSNKYILLPDLAQKIENLSSQPIQISKVLLFLENLYVKIYDFALEITLVWCLIFCYKMIKLFWGVRNIKRLILKNKIELNGDWNQKILQFCGKVGIKKNIKVYLSSAITSPVVLGFFRPIVLVPIQLTTGLSQDQLEVVIYHELMHIKRYDSIVNLVQNFLEAIFFFNLPFIWFSNLIKNEREKCCDDAVLEITHNKKDYVSALYYCAAIDVENPALSLGFSGNREVLLERVERILLEDQNDISKINLTKFHFFGVFLFVLLIIGAIGQLKIRNTFNLLPGTSINTTSINETAKSSNDKGYYTITGITANAMSEKEGEKIVSTLNVMIDQMIDEKLIVTNDKDLSFMLDDNQLVINGKIQPSQIFNKYQSKYIEKSDWRICYNFKVKK</sequence>
<dbReference type="Gene3D" id="3.30.2010.10">
    <property type="entry name" value="Metalloproteases ('zincins'), catalytic domain"/>
    <property type="match status" value="1"/>
</dbReference>
<keyword evidence="1" id="KW-0812">Transmembrane</keyword>
<dbReference type="Pfam" id="PF05569">
    <property type="entry name" value="Peptidase_M56"/>
    <property type="match status" value="1"/>
</dbReference>
<feature type="transmembrane region" description="Helical" evidence="1">
    <location>
        <begin position="110"/>
        <end position="130"/>
    </location>
</feature>